<feature type="compositionally biased region" description="Basic and acidic residues" evidence="3">
    <location>
        <begin position="52"/>
        <end position="61"/>
    </location>
</feature>
<dbReference type="GO" id="GO:0005634">
    <property type="term" value="C:nucleus"/>
    <property type="evidence" value="ECO:0007669"/>
    <property type="project" value="TreeGrafter"/>
</dbReference>
<feature type="compositionally biased region" description="Basic and acidic residues" evidence="3">
    <location>
        <begin position="505"/>
        <end position="520"/>
    </location>
</feature>
<evidence type="ECO:0000259" key="4">
    <source>
        <dbReference type="Pfam" id="PF25449"/>
    </source>
</evidence>
<name>A0A1E1W5J2_PECGO</name>
<protein>
    <recommendedName>
        <fullName evidence="4">CCDC174 alpha/beta GRSR domain-containing protein</fullName>
    </recommendedName>
</protein>
<dbReference type="EMBL" id="GDQN01008845">
    <property type="protein sequence ID" value="JAT82209.1"/>
    <property type="molecule type" value="Transcribed_RNA"/>
</dbReference>
<feature type="coiled-coil region" evidence="2">
    <location>
        <begin position="333"/>
        <end position="371"/>
    </location>
</feature>
<feature type="region of interest" description="Disordered" evidence="3">
    <location>
        <begin position="439"/>
        <end position="458"/>
    </location>
</feature>
<evidence type="ECO:0000256" key="3">
    <source>
        <dbReference type="SAM" id="MobiDB-lite"/>
    </source>
</evidence>
<dbReference type="PANTHER" id="PTHR15885:SF1">
    <property type="entry name" value="COILED-COIL DOMAIN-CONTAINING PROTEIN 174"/>
    <property type="match status" value="1"/>
</dbReference>
<proteinExistence type="predicted"/>
<evidence type="ECO:0000256" key="1">
    <source>
        <dbReference type="ARBA" id="ARBA00023054"/>
    </source>
</evidence>
<dbReference type="AlphaFoldDB" id="A0A1E1W5J2"/>
<dbReference type="Pfam" id="PF25449">
    <property type="entry name" value="CCDC174_GRSR"/>
    <property type="match status" value="1"/>
</dbReference>
<dbReference type="Pfam" id="PF13300">
    <property type="entry name" value="DUF4078"/>
    <property type="match status" value="1"/>
</dbReference>
<feature type="region of interest" description="Disordered" evidence="3">
    <location>
        <begin position="39"/>
        <end position="61"/>
    </location>
</feature>
<feature type="region of interest" description="Disordered" evidence="3">
    <location>
        <begin position="493"/>
        <end position="576"/>
    </location>
</feature>
<dbReference type="PANTHER" id="PTHR15885">
    <property type="entry name" value="COILED-COIL DOMAIN-CONTAINING PROTEIN 174"/>
    <property type="match status" value="1"/>
</dbReference>
<feature type="domain" description="CCDC174 alpha/beta GRSR" evidence="4">
    <location>
        <begin position="158"/>
        <end position="187"/>
    </location>
</feature>
<reference evidence="5" key="1">
    <citation type="submission" date="2015-09" db="EMBL/GenBank/DDBJ databases">
        <title>De novo assembly of Pectinophora gossypiella (Pink Bollworm) gut transcriptome.</title>
        <authorList>
            <person name="Tassone E.E."/>
        </authorList>
    </citation>
    <scope>NUCLEOTIDE SEQUENCE</scope>
</reference>
<organism evidence="5">
    <name type="scientific">Pectinophora gossypiella</name>
    <name type="common">Cotton pink bollworm</name>
    <name type="synonym">Depressaria gossypiella</name>
    <dbReference type="NCBI Taxonomy" id="13191"/>
    <lineage>
        <taxon>Eukaryota</taxon>
        <taxon>Metazoa</taxon>
        <taxon>Ecdysozoa</taxon>
        <taxon>Arthropoda</taxon>
        <taxon>Hexapoda</taxon>
        <taxon>Insecta</taxon>
        <taxon>Pterygota</taxon>
        <taxon>Neoptera</taxon>
        <taxon>Endopterygota</taxon>
        <taxon>Lepidoptera</taxon>
        <taxon>Glossata</taxon>
        <taxon>Ditrysia</taxon>
        <taxon>Gelechioidea</taxon>
        <taxon>Gelechiidae</taxon>
        <taxon>Apatetrinae</taxon>
        <taxon>Pectinophora</taxon>
    </lineage>
</organism>
<dbReference type="OrthoDB" id="333551at2759"/>
<feature type="compositionally biased region" description="Basic and acidic residues" evidence="3">
    <location>
        <begin position="126"/>
        <end position="136"/>
    </location>
</feature>
<feature type="region of interest" description="Disordered" evidence="3">
    <location>
        <begin position="126"/>
        <end position="147"/>
    </location>
</feature>
<dbReference type="InterPro" id="IPR057464">
    <property type="entry name" value="CCDC174_GRSR"/>
</dbReference>
<feature type="coiled-coil region" evidence="2">
    <location>
        <begin position="267"/>
        <end position="294"/>
    </location>
</feature>
<gene>
    <name evidence="5" type="ORF">g.341</name>
</gene>
<evidence type="ECO:0000256" key="2">
    <source>
        <dbReference type="SAM" id="Coils"/>
    </source>
</evidence>
<keyword evidence="1 2" id="KW-0175">Coiled coil</keyword>
<evidence type="ECO:0000313" key="5">
    <source>
        <dbReference type="EMBL" id="JAT82209.1"/>
    </source>
</evidence>
<accession>A0A1E1W5J2</accession>
<dbReference type="InterPro" id="IPR025066">
    <property type="entry name" value="CCDC174-like"/>
</dbReference>
<sequence>MDEQPAKRILFDKSTLFNLKAEVLKKQEEIKNKKRLPEYKIENFKPPPAKSSENDCKTKEKTKKTFKDSLRAVDIEEVEAIKKAKAVLEKKAELYEHLSNPMGESQMAGRFLVDFGKRRDIESDKIRKCNSEKKPEPPLPIVLDNSCTMENSSDEDEWTEYVDCLGRTRTCPKTDLQYLLEKDKNLKKEIFEEEEDVHQPSTSKEEISEKPFLVQKTNDYLKSLREKWEEKEREILAKNYEDIHYQDLLFDEARMHGVGYFSFSTDAAERQRQMDELMKRREETLREQAAMEEKTKQRDEMLAARVKAARMRQRIRAGLPPDDAKLQYKELIIDALNQIKADQDKRAKEKEQQIKEELEKERQKLREAHVREWDRGKDGVDEKVKKFKEMTQEEYVEQQRSKRIDEFAPLPTTSSSNTDSTMNDKVRLIPKKTPVCTKTWSDVLPKPKTPPPPVICDFTSDTENKKGLYFSTFKKSQHNIQYKNFVKAQEPTAIINELSDGESDGESKSEKRQLESDHAEIPPPPTYEYYGPQAKKAKSHKPFESDIREAFAQGTKNLEPKASNRRLPQQYDFSLG</sequence>